<gene>
    <name evidence="2" type="ORF">PRUPE_6G246800</name>
</gene>
<organism evidence="2 3">
    <name type="scientific">Prunus persica</name>
    <name type="common">Peach</name>
    <name type="synonym">Amygdalus persica</name>
    <dbReference type="NCBI Taxonomy" id="3760"/>
    <lineage>
        <taxon>Eukaryota</taxon>
        <taxon>Viridiplantae</taxon>
        <taxon>Streptophyta</taxon>
        <taxon>Embryophyta</taxon>
        <taxon>Tracheophyta</taxon>
        <taxon>Spermatophyta</taxon>
        <taxon>Magnoliopsida</taxon>
        <taxon>eudicotyledons</taxon>
        <taxon>Gunneridae</taxon>
        <taxon>Pentapetalae</taxon>
        <taxon>rosids</taxon>
        <taxon>fabids</taxon>
        <taxon>Rosales</taxon>
        <taxon>Rosaceae</taxon>
        <taxon>Amygdaloideae</taxon>
        <taxon>Amygdaleae</taxon>
        <taxon>Prunus</taxon>
    </lineage>
</organism>
<accession>A0A251NVD3</accession>
<dbReference type="GO" id="GO:0019210">
    <property type="term" value="F:kinase inhibitor activity"/>
    <property type="evidence" value="ECO:0007669"/>
    <property type="project" value="InterPro"/>
</dbReference>
<dbReference type="GO" id="GO:0005886">
    <property type="term" value="C:plasma membrane"/>
    <property type="evidence" value="ECO:0007669"/>
    <property type="project" value="InterPro"/>
</dbReference>
<dbReference type="Gramene" id="ONI03244">
    <property type="protein sequence ID" value="ONI03244"/>
    <property type="gene ID" value="PRUPE_6G246800"/>
</dbReference>
<dbReference type="InterPro" id="IPR039620">
    <property type="entry name" value="BKI1/MAKR1/3/4"/>
</dbReference>
<evidence type="ECO:0000256" key="1">
    <source>
        <dbReference type="SAM" id="MobiDB-lite"/>
    </source>
</evidence>
<protein>
    <recommendedName>
        <fullName evidence="4">Membrane-associated kinase regulator 4</fullName>
    </recommendedName>
</protein>
<sequence>MARSQASCENTDEDYIDMEVSSSSNFFCYSIGSPPQTREFEFQMSSVSQDKETTTSPADELFYKGKLLPLHLPPRLQMVQKILQSSNTSLGNKTQEAIEDSFSIPFINSSTITASTNTSTPLDRSCNISPSESCRVSSELTSDEYISEWTAEMCINFIGGHDHPKKSWSTKLQQIKQSSLGQKLKASRAYVKSLFSKPTCADDYSCAKPARNAEAENGSKVKDFCSNKYMKVAKKNPFGTIDNGRFQISSTTLMKSIEKEMAEENANTHRKSFSGAIQHPSAPKSLCSSTTSSVSSSSSSSFSFSSSGFSDMQLLKRSTSANSELESSIEGAIAHCKQSQQLFSSRKSANEGHGFCSLSASRMQFVGVKRSHQATSNDMRDTHMNMITLYD</sequence>
<dbReference type="OrthoDB" id="1938320at2759"/>
<reference evidence="2 3" key="1">
    <citation type="journal article" date="2013" name="Nat. Genet.">
        <title>The high-quality draft genome of peach (Prunus persica) identifies unique patterns of genetic diversity, domestication and genome evolution.</title>
        <authorList>
            <consortium name="International Peach Genome Initiative"/>
            <person name="Verde I."/>
            <person name="Abbott A.G."/>
            <person name="Scalabrin S."/>
            <person name="Jung S."/>
            <person name="Shu S."/>
            <person name="Marroni F."/>
            <person name="Zhebentyayeva T."/>
            <person name="Dettori M.T."/>
            <person name="Grimwood J."/>
            <person name="Cattonaro F."/>
            <person name="Zuccolo A."/>
            <person name="Rossini L."/>
            <person name="Jenkins J."/>
            <person name="Vendramin E."/>
            <person name="Meisel L.A."/>
            <person name="Decroocq V."/>
            <person name="Sosinski B."/>
            <person name="Prochnik S."/>
            <person name="Mitros T."/>
            <person name="Policriti A."/>
            <person name="Cipriani G."/>
            <person name="Dondini L."/>
            <person name="Ficklin S."/>
            <person name="Goodstein D.M."/>
            <person name="Xuan P."/>
            <person name="Del Fabbro C."/>
            <person name="Aramini V."/>
            <person name="Copetti D."/>
            <person name="Gonzalez S."/>
            <person name="Horner D.S."/>
            <person name="Falchi R."/>
            <person name="Lucas S."/>
            <person name="Mica E."/>
            <person name="Maldonado J."/>
            <person name="Lazzari B."/>
            <person name="Bielenberg D."/>
            <person name="Pirona R."/>
            <person name="Miculan M."/>
            <person name="Barakat A."/>
            <person name="Testolin R."/>
            <person name="Stella A."/>
            <person name="Tartarini S."/>
            <person name="Tonutti P."/>
            <person name="Arus P."/>
            <person name="Orellana A."/>
            <person name="Wells C."/>
            <person name="Main D."/>
            <person name="Vizzotto G."/>
            <person name="Silva H."/>
            <person name="Salamini F."/>
            <person name="Schmutz J."/>
            <person name="Morgante M."/>
            <person name="Rokhsar D.S."/>
        </authorList>
    </citation>
    <scope>NUCLEOTIDE SEQUENCE [LARGE SCALE GENOMIC DNA]</scope>
    <source>
        <strain evidence="3">cv. Nemared</strain>
    </source>
</reference>
<feature type="region of interest" description="Disordered" evidence="1">
    <location>
        <begin position="264"/>
        <end position="307"/>
    </location>
</feature>
<dbReference type="STRING" id="3760.A0A251NVD3"/>
<evidence type="ECO:0000313" key="2">
    <source>
        <dbReference type="EMBL" id="ONI03244.1"/>
    </source>
</evidence>
<evidence type="ECO:0008006" key="4">
    <source>
        <dbReference type="Google" id="ProtNLM"/>
    </source>
</evidence>
<name>A0A251NVD3_PRUPE</name>
<dbReference type="PANTHER" id="PTHR33312">
    <property type="entry name" value="MEMBRANE-ASSOCIATED KINASE REGULATOR 4-RELATED"/>
    <property type="match status" value="1"/>
</dbReference>
<dbReference type="EMBL" id="CM007656">
    <property type="protein sequence ID" value="ONI03244.1"/>
    <property type="molecule type" value="Genomic_DNA"/>
</dbReference>
<dbReference type="PANTHER" id="PTHR33312:SF21">
    <property type="entry name" value="MEMBRANE-ASSOCIATED KINASE REGULATOR 3-RELATED"/>
    <property type="match status" value="1"/>
</dbReference>
<dbReference type="AlphaFoldDB" id="A0A251NVD3"/>
<dbReference type="Proteomes" id="UP000006882">
    <property type="component" value="Chromosome G6"/>
</dbReference>
<keyword evidence="3" id="KW-1185">Reference proteome</keyword>
<feature type="compositionally biased region" description="Low complexity" evidence="1">
    <location>
        <begin position="288"/>
        <end position="307"/>
    </location>
</feature>
<dbReference type="eggNOG" id="ENOG502RCYF">
    <property type="taxonomic scope" value="Eukaryota"/>
</dbReference>
<proteinExistence type="predicted"/>
<evidence type="ECO:0000313" key="3">
    <source>
        <dbReference type="Proteomes" id="UP000006882"/>
    </source>
</evidence>